<comment type="caution">
    <text evidence="5">The sequence shown here is derived from an EMBL/GenBank/DDBJ whole genome shotgun (WGS) entry which is preliminary data.</text>
</comment>
<feature type="domain" description="Non-haem dioxygenase N-terminal" evidence="4">
    <location>
        <begin position="6"/>
        <end position="77"/>
    </location>
</feature>
<evidence type="ECO:0000313" key="6">
    <source>
        <dbReference type="Proteomes" id="UP001187192"/>
    </source>
</evidence>
<protein>
    <recommendedName>
        <fullName evidence="4">Non-haem dioxygenase N-terminal domain-containing protein</fullName>
    </recommendedName>
</protein>
<dbReference type="SUPFAM" id="SSF51197">
    <property type="entry name" value="Clavaminate synthase-like"/>
    <property type="match status" value="1"/>
</dbReference>
<dbReference type="Gene3D" id="2.60.120.330">
    <property type="entry name" value="B-lactam Antibiotic, Isopenicillin N Synthase, Chain"/>
    <property type="match status" value="1"/>
</dbReference>
<dbReference type="PANTHER" id="PTHR10209:SF460">
    <property type="entry name" value="FE2OG DIOXYGENASE DOMAIN-CONTAINING PROTEIN"/>
    <property type="match status" value="1"/>
</dbReference>
<dbReference type="EMBL" id="BTGU01000044">
    <property type="protein sequence ID" value="GMN52982.1"/>
    <property type="molecule type" value="Genomic_DNA"/>
</dbReference>
<keyword evidence="2" id="KW-0560">Oxidoreductase</keyword>
<dbReference type="Gramene" id="FCD_00010634-RA">
    <property type="protein sequence ID" value="FCD_00010634-RA:cds"/>
    <property type="gene ID" value="FCD_00010634"/>
</dbReference>
<dbReference type="AlphaFoldDB" id="A0AA88AH71"/>
<accession>A0AA88AH71</accession>
<evidence type="ECO:0000256" key="3">
    <source>
        <dbReference type="ARBA" id="ARBA00023004"/>
    </source>
</evidence>
<proteinExistence type="predicted"/>
<organism evidence="5 6">
    <name type="scientific">Ficus carica</name>
    <name type="common">Common fig</name>
    <dbReference type="NCBI Taxonomy" id="3494"/>
    <lineage>
        <taxon>Eukaryota</taxon>
        <taxon>Viridiplantae</taxon>
        <taxon>Streptophyta</taxon>
        <taxon>Embryophyta</taxon>
        <taxon>Tracheophyta</taxon>
        <taxon>Spermatophyta</taxon>
        <taxon>Magnoliopsida</taxon>
        <taxon>eudicotyledons</taxon>
        <taxon>Gunneridae</taxon>
        <taxon>Pentapetalae</taxon>
        <taxon>rosids</taxon>
        <taxon>fabids</taxon>
        <taxon>Rosales</taxon>
        <taxon>Moraceae</taxon>
        <taxon>Ficeae</taxon>
        <taxon>Ficus</taxon>
    </lineage>
</organism>
<dbReference type="GO" id="GO:0016491">
    <property type="term" value="F:oxidoreductase activity"/>
    <property type="evidence" value="ECO:0007669"/>
    <property type="project" value="UniProtKB-KW"/>
</dbReference>
<name>A0AA88AH71_FICCA</name>
<dbReference type="Pfam" id="PF14226">
    <property type="entry name" value="DIOX_N"/>
    <property type="match status" value="1"/>
</dbReference>
<gene>
    <name evidence="5" type="ORF">TIFTF001_022133</name>
</gene>
<dbReference type="PANTHER" id="PTHR10209">
    <property type="entry name" value="OXIDOREDUCTASE, 2OG-FE II OXYGENASE FAMILY PROTEIN"/>
    <property type="match status" value="1"/>
</dbReference>
<evidence type="ECO:0000256" key="2">
    <source>
        <dbReference type="ARBA" id="ARBA00023002"/>
    </source>
</evidence>
<evidence type="ECO:0000259" key="4">
    <source>
        <dbReference type="Pfam" id="PF14226"/>
    </source>
</evidence>
<dbReference type="InterPro" id="IPR027443">
    <property type="entry name" value="IPNS-like_sf"/>
</dbReference>
<evidence type="ECO:0000256" key="1">
    <source>
        <dbReference type="ARBA" id="ARBA00022723"/>
    </source>
</evidence>
<dbReference type="Proteomes" id="UP001187192">
    <property type="component" value="Unassembled WGS sequence"/>
</dbReference>
<reference evidence="5" key="1">
    <citation type="submission" date="2023-07" db="EMBL/GenBank/DDBJ databases">
        <title>draft genome sequence of fig (Ficus carica).</title>
        <authorList>
            <person name="Takahashi T."/>
            <person name="Nishimura K."/>
        </authorList>
    </citation>
    <scope>NUCLEOTIDE SEQUENCE</scope>
</reference>
<keyword evidence="6" id="KW-1185">Reference proteome</keyword>
<keyword evidence="3" id="KW-0408">Iron</keyword>
<keyword evidence="1" id="KW-0479">Metal-binding</keyword>
<dbReference type="GO" id="GO:0046872">
    <property type="term" value="F:metal ion binding"/>
    <property type="evidence" value="ECO:0007669"/>
    <property type="project" value="UniProtKB-KW"/>
</dbReference>
<evidence type="ECO:0000313" key="5">
    <source>
        <dbReference type="EMBL" id="GMN52982.1"/>
    </source>
</evidence>
<sequence>MAEYEIPTIDYYILFSDDPNKSSKALDYLSHACQDYGFFYLVNHGIPDSVFESVFKGISDFFDPMEVEDRRQYEKNNPTDRIR</sequence>
<dbReference type="InterPro" id="IPR026992">
    <property type="entry name" value="DIOX_N"/>
</dbReference>